<dbReference type="PANTHER" id="PTHR23526">
    <property type="entry name" value="INTEGRAL MEMBRANE TRANSPORT PROTEIN-RELATED"/>
    <property type="match status" value="1"/>
</dbReference>
<organism evidence="3 4">
    <name type="scientific">Cohnella cholangitidis</name>
    <dbReference type="NCBI Taxonomy" id="2598458"/>
    <lineage>
        <taxon>Bacteria</taxon>
        <taxon>Bacillati</taxon>
        <taxon>Bacillota</taxon>
        <taxon>Bacilli</taxon>
        <taxon>Bacillales</taxon>
        <taxon>Paenibacillaceae</taxon>
        <taxon>Cohnella</taxon>
    </lineage>
</organism>
<feature type="transmembrane region" description="Helical" evidence="2">
    <location>
        <begin position="232"/>
        <end position="250"/>
    </location>
</feature>
<keyword evidence="2" id="KW-1133">Transmembrane helix</keyword>
<dbReference type="InterPro" id="IPR011701">
    <property type="entry name" value="MFS"/>
</dbReference>
<dbReference type="SUPFAM" id="SSF103473">
    <property type="entry name" value="MFS general substrate transporter"/>
    <property type="match status" value="1"/>
</dbReference>
<evidence type="ECO:0000256" key="2">
    <source>
        <dbReference type="SAM" id="Phobius"/>
    </source>
</evidence>
<accession>A0A7G5BY36</accession>
<dbReference type="AlphaFoldDB" id="A0A7G5BY36"/>
<dbReference type="InterPro" id="IPR052528">
    <property type="entry name" value="Sugar_transport-like"/>
</dbReference>
<comment type="subcellular location">
    <subcellularLocation>
        <location evidence="1">Cell membrane</location>
        <topology evidence="1">Multi-pass membrane protein</topology>
    </subcellularLocation>
</comment>
<feature type="transmembrane region" description="Helical" evidence="2">
    <location>
        <begin position="380"/>
        <end position="403"/>
    </location>
</feature>
<dbReference type="PANTHER" id="PTHR23526:SF2">
    <property type="entry name" value="MAJOR FACILITATOR SUPERFAMILY (MFS) PROFILE DOMAIN-CONTAINING PROTEIN"/>
    <property type="match status" value="1"/>
</dbReference>
<dbReference type="RefSeq" id="WP_182303208.1">
    <property type="nucleotide sequence ID" value="NZ_CP041969.1"/>
</dbReference>
<feature type="transmembrane region" description="Helical" evidence="2">
    <location>
        <begin position="82"/>
        <end position="102"/>
    </location>
</feature>
<dbReference type="GO" id="GO:0022857">
    <property type="term" value="F:transmembrane transporter activity"/>
    <property type="evidence" value="ECO:0007669"/>
    <property type="project" value="InterPro"/>
</dbReference>
<protein>
    <submittedName>
        <fullName evidence="3">MFS transporter</fullName>
    </submittedName>
</protein>
<dbReference type="Pfam" id="PF07690">
    <property type="entry name" value="MFS_1"/>
    <property type="match status" value="1"/>
</dbReference>
<feature type="transmembrane region" description="Helical" evidence="2">
    <location>
        <begin position="108"/>
        <end position="131"/>
    </location>
</feature>
<feature type="transmembrane region" description="Helical" evidence="2">
    <location>
        <begin position="256"/>
        <end position="274"/>
    </location>
</feature>
<feature type="transmembrane region" description="Helical" evidence="2">
    <location>
        <begin position="311"/>
        <end position="335"/>
    </location>
</feature>
<evidence type="ECO:0000313" key="3">
    <source>
        <dbReference type="EMBL" id="QMV41870.1"/>
    </source>
</evidence>
<reference evidence="3 4" key="1">
    <citation type="submission" date="2019-07" db="EMBL/GenBank/DDBJ databases">
        <authorList>
            <person name="Kim J.K."/>
            <person name="Cheong H.-M."/>
            <person name="Choi Y."/>
            <person name="Hwang K.J."/>
            <person name="Lee S."/>
            <person name="Choi C."/>
        </authorList>
    </citation>
    <scope>NUCLEOTIDE SEQUENCE [LARGE SCALE GENOMIC DNA]</scope>
    <source>
        <strain evidence="3 4">KS 22</strain>
    </source>
</reference>
<feature type="transmembrane region" description="Helical" evidence="2">
    <location>
        <begin position="174"/>
        <end position="196"/>
    </location>
</feature>
<dbReference type="EMBL" id="CP041969">
    <property type="protein sequence ID" value="QMV41870.1"/>
    <property type="molecule type" value="Genomic_DNA"/>
</dbReference>
<sequence>MVKARRSASRSGKLDRQTLLLLAVNGLFITASALSGTYFGVYIWKAANDFLRIGWFSLFSHLFMGLTFWIAGNSVKEGNKMIVLRLGIGFSAVFYASVLLLGSQAIHYVWLLGMLQGVANGMFWLAFNVVYFEITDAGNRDRFNGLSGVIGALVGMIVPWSSGYLISRMGGESGYRAIFILSFCIFVVGIAVSFFLRNRKTEGQYDWEWPYRLLRNLNTVWRPALGALASQGIRESVFGIMIGILVYVQTGSEMQLGNFALITSVVSFVSFFAVGKWLKPAWRNQGMRIGAIALIAAIFPLFFGISFTTLLIFGVGAALFLPLYMLPMTSTAFDLIGQDDDSVRQRVEYVVVRELALNLGRMTGMAIFMCTIYISREPLVMNVLLLFVGSSPLLSWLFMRHVFARVGNRRRLT</sequence>
<gene>
    <name evidence="3" type="ORF">FPL14_12260</name>
</gene>
<evidence type="ECO:0000256" key="1">
    <source>
        <dbReference type="ARBA" id="ARBA00004651"/>
    </source>
</evidence>
<dbReference type="InterPro" id="IPR036259">
    <property type="entry name" value="MFS_trans_sf"/>
</dbReference>
<dbReference type="Proteomes" id="UP000515679">
    <property type="component" value="Chromosome"/>
</dbReference>
<proteinExistence type="predicted"/>
<keyword evidence="2" id="KW-0472">Membrane</keyword>
<feature type="transmembrane region" description="Helical" evidence="2">
    <location>
        <begin position="20"/>
        <end position="44"/>
    </location>
</feature>
<name>A0A7G5BY36_9BACL</name>
<dbReference type="GO" id="GO:0005886">
    <property type="term" value="C:plasma membrane"/>
    <property type="evidence" value="ECO:0007669"/>
    <property type="project" value="UniProtKB-SubCell"/>
</dbReference>
<feature type="transmembrane region" description="Helical" evidence="2">
    <location>
        <begin position="50"/>
        <end position="70"/>
    </location>
</feature>
<keyword evidence="4" id="KW-1185">Reference proteome</keyword>
<keyword evidence="2" id="KW-0812">Transmembrane</keyword>
<dbReference type="Gene3D" id="1.20.1250.20">
    <property type="entry name" value="MFS general substrate transporter like domains"/>
    <property type="match status" value="1"/>
</dbReference>
<feature type="transmembrane region" description="Helical" evidence="2">
    <location>
        <begin position="286"/>
        <end position="305"/>
    </location>
</feature>
<feature type="transmembrane region" description="Helical" evidence="2">
    <location>
        <begin position="355"/>
        <end position="374"/>
    </location>
</feature>
<evidence type="ECO:0000313" key="4">
    <source>
        <dbReference type="Proteomes" id="UP000515679"/>
    </source>
</evidence>
<dbReference type="KEGG" id="cchl:FPL14_12260"/>
<feature type="transmembrane region" description="Helical" evidence="2">
    <location>
        <begin position="143"/>
        <end position="162"/>
    </location>
</feature>